<proteinExistence type="predicted"/>
<gene>
    <name evidence="4" type="ORF">XF10B_47370</name>
    <name evidence="2" type="ORF">XF1B_48390</name>
    <name evidence="3" type="ORF">XF4B_47720</name>
</gene>
<accession>A0A809ZAH8</accession>
<feature type="compositionally biased region" description="Basic residues" evidence="1">
    <location>
        <begin position="38"/>
        <end position="51"/>
    </location>
</feature>
<dbReference type="EMBL" id="AP023094">
    <property type="protein sequence ID" value="BCE48423.1"/>
    <property type="molecule type" value="Genomic_DNA"/>
</dbReference>
<name>A0A809ZAH8_9BRAD</name>
<reference evidence="2" key="1">
    <citation type="submission" date="2020-05" db="EMBL/GenBank/DDBJ databases">
        <title>Complete genome sequence of Bradyrhizobium diazoefficiens XF1 isolated from soybean nodule.</title>
        <authorList>
            <person name="Noda R."/>
            <person name="Kakizaki K."/>
            <person name="Minamisawa K."/>
        </authorList>
    </citation>
    <scope>NUCLEOTIDE SEQUENCE</scope>
    <source>
        <strain evidence="2">XF1</strain>
    </source>
</reference>
<evidence type="ECO:0000256" key="1">
    <source>
        <dbReference type="SAM" id="MobiDB-lite"/>
    </source>
</evidence>
<protein>
    <submittedName>
        <fullName evidence="3">Uncharacterized protein</fullName>
    </submittedName>
</protein>
<organism evidence="3">
    <name type="scientific">Bradyrhizobium diazoefficiens</name>
    <dbReference type="NCBI Taxonomy" id="1355477"/>
    <lineage>
        <taxon>Bacteria</taxon>
        <taxon>Pseudomonadati</taxon>
        <taxon>Pseudomonadota</taxon>
        <taxon>Alphaproteobacteria</taxon>
        <taxon>Hyphomicrobiales</taxon>
        <taxon>Nitrobacteraceae</taxon>
        <taxon>Bradyrhizobium</taxon>
    </lineage>
</organism>
<dbReference type="EMBL" id="AP023091">
    <property type="protein sequence ID" value="BCE22158.1"/>
    <property type="molecule type" value="Genomic_DNA"/>
</dbReference>
<dbReference type="AlphaFoldDB" id="A0A809ZAH8"/>
<evidence type="ECO:0000313" key="2">
    <source>
        <dbReference type="EMBL" id="BCE22158.1"/>
    </source>
</evidence>
<reference evidence="3" key="3">
    <citation type="submission" date="2020-05" db="EMBL/GenBank/DDBJ databases">
        <title>Complete genome sequence of Bradyrhizobium diazoefficiens XF4 isolated from soybean nodule.</title>
        <authorList>
            <person name="Noda R."/>
            <person name="Kakizaki K."/>
            <person name="Minamisawa K."/>
        </authorList>
    </citation>
    <scope>NUCLEOTIDE SEQUENCE</scope>
    <source>
        <strain evidence="3">XF4</strain>
    </source>
</reference>
<evidence type="ECO:0000313" key="3">
    <source>
        <dbReference type="EMBL" id="BCE48423.1"/>
    </source>
</evidence>
<sequence>MSVGQGKALRAHQHKMNRKQDISDRRGRELQERVEQRRKARQLRKPVSKSP</sequence>
<feature type="region of interest" description="Disordered" evidence="1">
    <location>
        <begin position="1"/>
        <end position="51"/>
    </location>
</feature>
<evidence type="ECO:0000313" key="4">
    <source>
        <dbReference type="EMBL" id="BCE91939.1"/>
    </source>
</evidence>
<reference evidence="4" key="2">
    <citation type="submission" date="2020-05" db="EMBL/GenBank/DDBJ databases">
        <title>Complete genome sequence of Bradyrhizobium diazoefficiens XF10 isolated from soybean nodule.</title>
        <authorList>
            <person name="Noda R."/>
            <person name="Kakizaki K."/>
            <person name="Minamisawa K."/>
        </authorList>
    </citation>
    <scope>NUCLEOTIDE SEQUENCE</scope>
    <source>
        <strain evidence="4">XF10</strain>
    </source>
</reference>
<dbReference type="EMBL" id="AP023099">
    <property type="protein sequence ID" value="BCE91939.1"/>
    <property type="molecule type" value="Genomic_DNA"/>
</dbReference>
<feature type="compositionally biased region" description="Basic and acidic residues" evidence="1">
    <location>
        <begin position="18"/>
        <end position="37"/>
    </location>
</feature>